<gene>
    <name evidence="2" type="ORF">QEH59_00635</name>
</gene>
<comment type="caution">
    <text evidence="2">The sequence shown here is derived from an EMBL/GenBank/DDBJ whole genome shotgun (WGS) entry which is preliminary data.</text>
</comment>
<organism evidence="2 3">
    <name type="scientific">Thalassobacterium sedimentorum</name>
    <dbReference type="NCBI Taxonomy" id="3041258"/>
    <lineage>
        <taxon>Bacteria</taxon>
        <taxon>Pseudomonadati</taxon>
        <taxon>Verrucomicrobiota</taxon>
        <taxon>Opitutia</taxon>
        <taxon>Puniceicoccales</taxon>
        <taxon>Coraliomargaritaceae</taxon>
        <taxon>Thalassobacterium</taxon>
    </lineage>
</organism>
<protein>
    <recommendedName>
        <fullName evidence="4">PEP-CTERM protein-sorting domain-containing protein</fullName>
    </recommendedName>
</protein>
<proteinExistence type="predicted"/>
<dbReference type="SUPFAM" id="SSF49785">
    <property type="entry name" value="Galactose-binding domain-like"/>
    <property type="match status" value="1"/>
</dbReference>
<name>A0ABU1AGF6_9BACT</name>
<evidence type="ECO:0008006" key="4">
    <source>
        <dbReference type="Google" id="ProtNLM"/>
    </source>
</evidence>
<feature type="signal peptide" evidence="1">
    <location>
        <begin position="1"/>
        <end position="21"/>
    </location>
</feature>
<evidence type="ECO:0000256" key="1">
    <source>
        <dbReference type="SAM" id="SignalP"/>
    </source>
</evidence>
<dbReference type="Proteomes" id="UP001243717">
    <property type="component" value="Unassembled WGS sequence"/>
</dbReference>
<feature type="chain" id="PRO_5046038877" description="PEP-CTERM protein-sorting domain-containing protein" evidence="1">
    <location>
        <begin position="22"/>
        <end position="225"/>
    </location>
</feature>
<accession>A0ABU1AGF6</accession>
<keyword evidence="1" id="KW-0732">Signal</keyword>
<reference evidence="2 3" key="1">
    <citation type="submission" date="2023-04" db="EMBL/GenBank/DDBJ databases">
        <title>A novel bacteria isolated from coastal sediment.</title>
        <authorList>
            <person name="Liu X.-J."/>
            <person name="Du Z.-J."/>
        </authorList>
    </citation>
    <scope>NUCLEOTIDE SEQUENCE [LARGE SCALE GENOMIC DNA]</scope>
    <source>
        <strain evidence="2 3">SDUM461004</strain>
    </source>
</reference>
<dbReference type="InterPro" id="IPR008979">
    <property type="entry name" value="Galactose-bd-like_sf"/>
</dbReference>
<evidence type="ECO:0000313" key="2">
    <source>
        <dbReference type="EMBL" id="MDQ8192910.1"/>
    </source>
</evidence>
<keyword evidence="3" id="KW-1185">Reference proteome</keyword>
<dbReference type="EMBL" id="JARXIC010000001">
    <property type="protein sequence ID" value="MDQ8192910.1"/>
    <property type="molecule type" value="Genomic_DNA"/>
</dbReference>
<dbReference type="RefSeq" id="WP_308983419.1">
    <property type="nucleotide sequence ID" value="NZ_JARXIC010000001.1"/>
</dbReference>
<sequence length="225" mass="23799">MKMIKSLLTVTTLSASTLALTAQTIIYEFNYDGKNPSSDTAGSALNRSYSITADGVEGSNAGNATFDSTNASGSFSFGQTLSNGSNGDTADSTNASDYILSFDVKAIGLLAGQSISGQAQLSFNFSDQITASGSNAIIITETFQSYTLNLGSDFNTVANINIANINNNMQFRIDDFSAHEHFGYDAGNSIIFDNVKLTQIPEPSTYSAIASLLALGLVMIRRRGE</sequence>
<evidence type="ECO:0000313" key="3">
    <source>
        <dbReference type="Proteomes" id="UP001243717"/>
    </source>
</evidence>